<evidence type="ECO:0000313" key="3">
    <source>
        <dbReference type="Proteomes" id="UP001606301"/>
    </source>
</evidence>
<feature type="chain" id="PRO_5047228049" evidence="1">
    <location>
        <begin position="19"/>
        <end position="95"/>
    </location>
</feature>
<keyword evidence="3" id="KW-1185">Reference proteome</keyword>
<comment type="caution">
    <text evidence="2">The sequence shown here is derived from an EMBL/GenBank/DDBJ whole genome shotgun (WGS) entry which is preliminary data.</text>
</comment>
<organism evidence="2 3">
    <name type="scientific">Pelomonas margarita</name>
    <dbReference type="NCBI Taxonomy" id="3299031"/>
    <lineage>
        <taxon>Bacteria</taxon>
        <taxon>Pseudomonadati</taxon>
        <taxon>Pseudomonadota</taxon>
        <taxon>Betaproteobacteria</taxon>
        <taxon>Burkholderiales</taxon>
        <taxon>Sphaerotilaceae</taxon>
        <taxon>Roseateles</taxon>
    </lineage>
</organism>
<dbReference type="Pfam" id="PF12836">
    <property type="entry name" value="HHH_3"/>
    <property type="match status" value="1"/>
</dbReference>
<dbReference type="SUPFAM" id="SSF47781">
    <property type="entry name" value="RuvA domain 2-like"/>
    <property type="match status" value="1"/>
</dbReference>
<dbReference type="Gene3D" id="1.10.150.320">
    <property type="entry name" value="Photosystem II 12 kDa extrinsic protein"/>
    <property type="match status" value="1"/>
</dbReference>
<dbReference type="RefSeq" id="WP_394400083.1">
    <property type="nucleotide sequence ID" value="NZ_JBIGHW010000011.1"/>
</dbReference>
<dbReference type="GO" id="GO:0003677">
    <property type="term" value="F:DNA binding"/>
    <property type="evidence" value="ECO:0007669"/>
    <property type="project" value="UniProtKB-KW"/>
</dbReference>
<keyword evidence="2" id="KW-0238">DNA-binding</keyword>
<protein>
    <submittedName>
        <fullName evidence="2">ComEA family DNA-binding protein</fullName>
    </submittedName>
</protein>
<name>A0ABW7FMT0_9BURK</name>
<feature type="signal peptide" evidence="1">
    <location>
        <begin position="1"/>
        <end position="18"/>
    </location>
</feature>
<dbReference type="Proteomes" id="UP001606301">
    <property type="component" value="Unassembled WGS sequence"/>
</dbReference>
<reference evidence="2 3" key="1">
    <citation type="submission" date="2024-08" db="EMBL/GenBank/DDBJ databases">
        <authorList>
            <person name="Lu H."/>
        </authorList>
    </citation>
    <scope>NUCLEOTIDE SEQUENCE [LARGE SCALE GENOMIC DNA]</scope>
    <source>
        <strain evidence="2 3">LKC17W</strain>
    </source>
</reference>
<gene>
    <name evidence="2" type="ORF">ACG0Z3_18285</name>
</gene>
<accession>A0ABW7FMT0</accession>
<evidence type="ECO:0000313" key="2">
    <source>
        <dbReference type="EMBL" id="MFG6442639.1"/>
    </source>
</evidence>
<proteinExistence type="predicted"/>
<evidence type="ECO:0000256" key="1">
    <source>
        <dbReference type="SAM" id="SignalP"/>
    </source>
</evidence>
<keyword evidence="1" id="KW-0732">Signal</keyword>
<sequence>MRRRALLPLLCIAAPASALPPAEVEVNTATRARLEAMPGLGPALVQRLLAERPFADWADLMRRVPGVKAAVARRLSAAGLRVAGQPCSAAGGKPG</sequence>
<dbReference type="EMBL" id="JBIGHW010000011">
    <property type="protein sequence ID" value="MFG6442639.1"/>
    <property type="molecule type" value="Genomic_DNA"/>
</dbReference>
<dbReference type="InterPro" id="IPR010994">
    <property type="entry name" value="RuvA_2-like"/>
</dbReference>